<reference evidence="5" key="1">
    <citation type="journal article" date="2018" name="PLoS Negl. Trop. Dis.">
        <title>Sialome diversity of ticks revealed by RNAseq of single tick salivary glands.</title>
        <authorList>
            <person name="Perner J."/>
            <person name="Kropackova S."/>
            <person name="Kopacek P."/>
            <person name="Ribeiro J.M."/>
        </authorList>
    </citation>
    <scope>NUCLEOTIDE SEQUENCE</scope>
    <source>
        <strain evidence="5">Siblings of single egg batch collected in Ceske Budejovice</strain>
        <tissue evidence="5">Salivary glands</tissue>
    </source>
</reference>
<dbReference type="PANTHER" id="PTHR23080">
    <property type="entry name" value="THAP DOMAIN PROTEIN"/>
    <property type="match status" value="1"/>
</dbReference>
<comment type="cofactor">
    <cofactor evidence="1">
        <name>a divalent metal cation</name>
        <dbReference type="ChEBI" id="CHEBI:60240"/>
    </cofactor>
</comment>
<sequence>QEHEALGSDRLITENSTQTDVVVAVPCFICSSKFEALQKEVHRLQDKEAKLLADNQTLREGLQDRQVTSFSAEQLTESSVQFYTGLPSMVMFSLIVQLVREGTKYLPRAVSLGDAVFMVLAKLRLALLNRDLAFRFNVSEGTVANIMVKFIPLLAETFSKFIIWPTQPDIARTMPTLVHRYYPRCRVIIDCSECRIQRPLAFTARSQTYSHYKSCNTIKFLVGVTPCGAVSFISKAWGGRVSDKRLTQRSGLLDKLENGDTVLADRGFLIREDIGRVGARLVVPAYTKGKRQLPAEEVETARKMSKIRVHVERAIGRIKVFRILQDRLPITLLRHATNILLICSGITNLKQKLM</sequence>
<feature type="non-terminal residue" evidence="5">
    <location>
        <position position="1"/>
    </location>
</feature>
<dbReference type="InterPro" id="IPR027805">
    <property type="entry name" value="Transposase_HTH_dom"/>
</dbReference>
<evidence type="ECO:0000256" key="1">
    <source>
        <dbReference type="ARBA" id="ARBA00001968"/>
    </source>
</evidence>
<evidence type="ECO:0000259" key="3">
    <source>
        <dbReference type="Pfam" id="PF13359"/>
    </source>
</evidence>
<feature type="domain" description="DDE Tnp4" evidence="3">
    <location>
        <begin position="189"/>
        <end position="348"/>
    </location>
</feature>
<dbReference type="Pfam" id="PF13613">
    <property type="entry name" value="HTH_Tnp_4"/>
    <property type="match status" value="1"/>
</dbReference>
<evidence type="ECO:0000259" key="4">
    <source>
        <dbReference type="Pfam" id="PF13613"/>
    </source>
</evidence>
<name>A0A147BMA1_IXORI</name>
<evidence type="ECO:0000256" key="2">
    <source>
        <dbReference type="ARBA" id="ARBA00022723"/>
    </source>
</evidence>
<evidence type="ECO:0000313" key="5">
    <source>
        <dbReference type="EMBL" id="JAR91841.1"/>
    </source>
</evidence>
<dbReference type="Pfam" id="PF13359">
    <property type="entry name" value="DDE_Tnp_4"/>
    <property type="match status" value="1"/>
</dbReference>
<proteinExistence type="predicted"/>
<accession>A0A147BMA1</accession>
<protein>
    <submittedName>
        <fullName evidence="5">Putative is4eu-1 dr</fullName>
    </submittedName>
</protein>
<dbReference type="InterPro" id="IPR027806">
    <property type="entry name" value="HARBI1_dom"/>
</dbReference>
<keyword evidence="2" id="KW-0479">Metal-binding</keyword>
<dbReference type="AlphaFoldDB" id="A0A147BMA1"/>
<dbReference type="GO" id="GO:0046872">
    <property type="term" value="F:metal ion binding"/>
    <property type="evidence" value="ECO:0007669"/>
    <property type="project" value="UniProtKB-KW"/>
</dbReference>
<feature type="domain" description="Transposase Helix-turn-helix" evidence="4">
    <location>
        <begin position="110"/>
        <end position="159"/>
    </location>
</feature>
<organism evidence="5">
    <name type="scientific">Ixodes ricinus</name>
    <name type="common">Common tick</name>
    <name type="synonym">Acarus ricinus</name>
    <dbReference type="NCBI Taxonomy" id="34613"/>
    <lineage>
        <taxon>Eukaryota</taxon>
        <taxon>Metazoa</taxon>
        <taxon>Ecdysozoa</taxon>
        <taxon>Arthropoda</taxon>
        <taxon>Chelicerata</taxon>
        <taxon>Arachnida</taxon>
        <taxon>Acari</taxon>
        <taxon>Parasitiformes</taxon>
        <taxon>Ixodida</taxon>
        <taxon>Ixodoidea</taxon>
        <taxon>Ixodidae</taxon>
        <taxon>Ixodinae</taxon>
        <taxon>Ixodes</taxon>
    </lineage>
</organism>
<dbReference type="EMBL" id="GEGO01003563">
    <property type="protein sequence ID" value="JAR91841.1"/>
    <property type="molecule type" value="Transcribed_RNA"/>
</dbReference>